<organism evidence="1 2">
    <name type="scientific">Fusarium decemcellulare</name>
    <dbReference type="NCBI Taxonomy" id="57161"/>
    <lineage>
        <taxon>Eukaryota</taxon>
        <taxon>Fungi</taxon>
        <taxon>Dikarya</taxon>
        <taxon>Ascomycota</taxon>
        <taxon>Pezizomycotina</taxon>
        <taxon>Sordariomycetes</taxon>
        <taxon>Hypocreomycetidae</taxon>
        <taxon>Hypocreales</taxon>
        <taxon>Nectriaceae</taxon>
        <taxon>Fusarium</taxon>
        <taxon>Fusarium decemcellulare species complex</taxon>
    </lineage>
</organism>
<comment type="caution">
    <text evidence="1">The sequence shown here is derived from an EMBL/GenBank/DDBJ whole genome shotgun (WGS) entry which is preliminary data.</text>
</comment>
<name>A0ACC1SQS3_9HYPO</name>
<reference evidence="1" key="1">
    <citation type="submission" date="2022-08" db="EMBL/GenBank/DDBJ databases">
        <title>Genome Sequence of Fusarium decemcellulare.</title>
        <authorList>
            <person name="Buettner E."/>
        </authorList>
    </citation>
    <scope>NUCLEOTIDE SEQUENCE</scope>
    <source>
        <strain evidence="1">Babe19</strain>
    </source>
</reference>
<protein>
    <submittedName>
        <fullName evidence="1">Uncharacterized protein</fullName>
    </submittedName>
</protein>
<proteinExistence type="predicted"/>
<keyword evidence="2" id="KW-1185">Reference proteome</keyword>
<dbReference type="EMBL" id="JANRMS010000191">
    <property type="protein sequence ID" value="KAJ3544518.1"/>
    <property type="molecule type" value="Genomic_DNA"/>
</dbReference>
<evidence type="ECO:0000313" key="1">
    <source>
        <dbReference type="EMBL" id="KAJ3544518.1"/>
    </source>
</evidence>
<accession>A0ACC1SQS3</accession>
<sequence length="658" mass="74343">MSPSAETNGVRGSANLTKPATPLVEIKQRYKNEHDKRLRSDGRSQFTDLYKLPKFQHFKQDPWADQSTYDTLPRAVDGDRRDFAIVGTGIGALVFAARLIEAGVKPENLQFIDTAAGFGGTWYWNRYPGLMCDVESYIYMPLLEETGYMPKNKYASGKEIREQHERIAKQYGFTDRVWFRTQMLDCTWDDQTQEWVMKLAELIYGGGERDAVTVRSRFVILTTGLMLVPQVPRIKGIETFGGDCFHPARWDYNVTGGTPDDPSLTRLKDKKVGLIGTGASAVQILPELAKWAKDVYVFQRTPSAVDFRGNRETDENLFKKQIGNKPGWWEDRCLNFCAYMNNRDPKPKVDLVNDGWTTMLSYSVMTGSPSHDPKTPEEIQEYYAYLEELDLERQSKIRDRVDIVVKDPKVAAKLKPWYAGYCKRPCFHDEYLNAFNNPSVHLVDTDGRGVDEINENGLVVDGQQHDIDVLILSTGYKSPFLYSPPGRVGVKVLGRSGIDLDDKWSHAVTTLHGIMSHDFPNMFWPGFIQGGGNPNYTFIADQGAKQVAHLVAAGKKETSFVASPNTHYAYNFTIEPTADAEEEWAQKIASQAYMFGASAGCTPSYINAEGEFENIEDPEKLARMARSSIWGRGQEDYNNTLKQWRQKGDHAGVEIEPV</sequence>
<evidence type="ECO:0000313" key="2">
    <source>
        <dbReference type="Proteomes" id="UP001148629"/>
    </source>
</evidence>
<dbReference type="Proteomes" id="UP001148629">
    <property type="component" value="Unassembled WGS sequence"/>
</dbReference>
<gene>
    <name evidence="1" type="ORF">NM208_g3009</name>
</gene>